<feature type="transmembrane region" description="Helical" evidence="2">
    <location>
        <begin position="59"/>
        <end position="80"/>
    </location>
</feature>
<dbReference type="InterPro" id="IPR050222">
    <property type="entry name" value="MATE_MdtK"/>
</dbReference>
<dbReference type="AlphaFoldDB" id="A0A382JH30"/>
<feature type="non-terminal residue" evidence="3">
    <location>
        <position position="337"/>
    </location>
</feature>
<dbReference type="NCBIfam" id="TIGR00797">
    <property type="entry name" value="matE"/>
    <property type="match status" value="1"/>
</dbReference>
<name>A0A382JH30_9ZZZZ</name>
<gene>
    <name evidence="3" type="ORF">METZ01_LOCUS264294</name>
</gene>
<dbReference type="PANTHER" id="PTHR43298">
    <property type="entry name" value="MULTIDRUG RESISTANCE PROTEIN NORM-RELATED"/>
    <property type="match status" value="1"/>
</dbReference>
<feature type="transmembrane region" description="Helical" evidence="2">
    <location>
        <begin position="100"/>
        <end position="121"/>
    </location>
</feature>
<feature type="transmembrane region" description="Helical" evidence="2">
    <location>
        <begin position="141"/>
        <end position="159"/>
    </location>
</feature>
<evidence type="ECO:0000313" key="3">
    <source>
        <dbReference type="EMBL" id="SVC11440.1"/>
    </source>
</evidence>
<dbReference type="Pfam" id="PF01554">
    <property type="entry name" value="MatE"/>
    <property type="match status" value="2"/>
</dbReference>
<keyword evidence="1" id="KW-0813">Transport</keyword>
<dbReference type="InterPro" id="IPR002528">
    <property type="entry name" value="MATE_fam"/>
</dbReference>
<dbReference type="GO" id="GO:0005886">
    <property type="term" value="C:plasma membrane"/>
    <property type="evidence" value="ECO:0007669"/>
    <property type="project" value="TreeGrafter"/>
</dbReference>
<sequence>MKLSQEKLNLTEDPIGRSIFSLMWPMMVGMFAMMSYNIADVYFIGQLGTMELAAVSFTFPVNFIVGAMALGLGTGTSSVASRLFGAGENDEIQRITTHSLLLAIATGLLIVLVGLSTIEPVFRLLGADDTTLPMIKRYMRIYYLGGVFTVVPMIGSSVLRASGDAKTPAKIMMISAIFNIVLDPILIFGLFGMPRLELEGAAIATVLANVGTATAAFSFIYFRDHLIRFRTAQFRLIIDSWSRILHVGIPSMTSSMIAPLTTAFITWQIAQFGQEAVAGFGVASRLEGLSLLTAMALSAAITPFVGQNFGAGNYERVLEGMKFVYRFSLIYGFSVAI</sequence>
<keyword evidence="2" id="KW-1133">Transmembrane helix</keyword>
<evidence type="ECO:0000256" key="2">
    <source>
        <dbReference type="SAM" id="Phobius"/>
    </source>
</evidence>
<evidence type="ECO:0008006" key="4">
    <source>
        <dbReference type="Google" id="ProtNLM"/>
    </source>
</evidence>
<dbReference type="GO" id="GO:0042910">
    <property type="term" value="F:xenobiotic transmembrane transporter activity"/>
    <property type="evidence" value="ECO:0007669"/>
    <property type="project" value="InterPro"/>
</dbReference>
<organism evidence="3">
    <name type="scientific">marine metagenome</name>
    <dbReference type="NCBI Taxonomy" id="408172"/>
    <lineage>
        <taxon>unclassified sequences</taxon>
        <taxon>metagenomes</taxon>
        <taxon>ecological metagenomes</taxon>
    </lineage>
</organism>
<proteinExistence type="predicted"/>
<feature type="transmembrane region" description="Helical" evidence="2">
    <location>
        <begin position="20"/>
        <end position="39"/>
    </location>
</feature>
<feature type="transmembrane region" description="Helical" evidence="2">
    <location>
        <begin position="200"/>
        <end position="222"/>
    </location>
</feature>
<dbReference type="PANTHER" id="PTHR43298:SF2">
    <property type="entry name" value="FMN_FAD EXPORTER YEEO-RELATED"/>
    <property type="match status" value="1"/>
</dbReference>
<feature type="transmembrane region" description="Helical" evidence="2">
    <location>
        <begin position="171"/>
        <end position="194"/>
    </location>
</feature>
<accession>A0A382JH30</accession>
<keyword evidence="2" id="KW-0812">Transmembrane</keyword>
<reference evidence="3" key="1">
    <citation type="submission" date="2018-05" db="EMBL/GenBank/DDBJ databases">
        <authorList>
            <person name="Lanie J.A."/>
            <person name="Ng W.-L."/>
            <person name="Kazmierczak K.M."/>
            <person name="Andrzejewski T.M."/>
            <person name="Davidsen T.M."/>
            <person name="Wayne K.J."/>
            <person name="Tettelin H."/>
            <person name="Glass J.I."/>
            <person name="Rusch D."/>
            <person name="Podicherti R."/>
            <person name="Tsui H.-C.T."/>
            <person name="Winkler M.E."/>
        </authorList>
    </citation>
    <scope>NUCLEOTIDE SEQUENCE</scope>
</reference>
<keyword evidence="2" id="KW-0472">Membrane</keyword>
<dbReference type="GO" id="GO:0015297">
    <property type="term" value="F:antiporter activity"/>
    <property type="evidence" value="ECO:0007669"/>
    <property type="project" value="InterPro"/>
</dbReference>
<dbReference type="EMBL" id="UINC01074344">
    <property type="protein sequence ID" value="SVC11440.1"/>
    <property type="molecule type" value="Genomic_DNA"/>
</dbReference>
<evidence type="ECO:0000256" key="1">
    <source>
        <dbReference type="ARBA" id="ARBA00022448"/>
    </source>
</evidence>
<protein>
    <recommendedName>
        <fullName evidence="4">Polysaccharide biosynthesis protein C-terminal domain-containing protein</fullName>
    </recommendedName>
</protein>